<protein>
    <submittedName>
        <fullName evidence="1">Uncharacterized protein</fullName>
    </submittedName>
</protein>
<gene>
    <name evidence="1" type="ORF">METZ01_LOCUS244630</name>
</gene>
<accession>A0A382HWR3</accession>
<organism evidence="1">
    <name type="scientific">marine metagenome</name>
    <dbReference type="NCBI Taxonomy" id="408172"/>
    <lineage>
        <taxon>unclassified sequences</taxon>
        <taxon>metagenomes</taxon>
        <taxon>ecological metagenomes</taxon>
    </lineage>
</organism>
<evidence type="ECO:0000313" key="1">
    <source>
        <dbReference type="EMBL" id="SVB91776.1"/>
    </source>
</evidence>
<reference evidence="1" key="1">
    <citation type="submission" date="2018-05" db="EMBL/GenBank/DDBJ databases">
        <authorList>
            <person name="Lanie J.A."/>
            <person name="Ng W.-L."/>
            <person name="Kazmierczak K.M."/>
            <person name="Andrzejewski T.M."/>
            <person name="Davidsen T.M."/>
            <person name="Wayne K.J."/>
            <person name="Tettelin H."/>
            <person name="Glass J.I."/>
            <person name="Rusch D."/>
            <person name="Podicherti R."/>
            <person name="Tsui H.-C.T."/>
            <person name="Winkler M.E."/>
        </authorList>
    </citation>
    <scope>NUCLEOTIDE SEQUENCE</scope>
</reference>
<name>A0A382HWR3_9ZZZZ</name>
<dbReference type="EMBL" id="UINC01063782">
    <property type="protein sequence ID" value="SVB91776.1"/>
    <property type="molecule type" value="Genomic_DNA"/>
</dbReference>
<dbReference type="AlphaFoldDB" id="A0A382HWR3"/>
<proteinExistence type="predicted"/>
<sequence>MSQFSVTIKDKDGRDCFVEDLREFQKHLRDFDRGDSFFSWNDSHFILDDPFQQKINRLVEELTKLNSSK</sequence>